<keyword evidence="1" id="KW-1133">Transmembrane helix</keyword>
<dbReference type="Pfam" id="PF00496">
    <property type="entry name" value="SBP_bac_5"/>
    <property type="match status" value="1"/>
</dbReference>
<protein>
    <submittedName>
        <fullName evidence="3">Periplasmic component of an ABC superfamily dipeptide transporter</fullName>
    </submittedName>
</protein>
<dbReference type="Gene3D" id="3.40.190.10">
    <property type="entry name" value="Periplasmic binding protein-like II"/>
    <property type="match status" value="1"/>
</dbReference>
<dbReference type="GO" id="GO:0043190">
    <property type="term" value="C:ATP-binding cassette (ABC) transporter complex"/>
    <property type="evidence" value="ECO:0007669"/>
    <property type="project" value="InterPro"/>
</dbReference>
<dbReference type="PANTHER" id="PTHR30290">
    <property type="entry name" value="PERIPLASMIC BINDING COMPONENT OF ABC TRANSPORTER"/>
    <property type="match status" value="1"/>
</dbReference>
<gene>
    <name evidence="3" type="ORF">GTPT_0049</name>
</gene>
<proteinExistence type="predicted"/>
<dbReference type="GO" id="GO:0030288">
    <property type="term" value="C:outer membrane-bounded periplasmic space"/>
    <property type="evidence" value="ECO:0007669"/>
    <property type="project" value="UniProtKB-ARBA"/>
</dbReference>
<dbReference type="InterPro" id="IPR030678">
    <property type="entry name" value="Peptide/Ni-bd"/>
</dbReference>
<evidence type="ECO:0000313" key="3">
    <source>
        <dbReference type="EMBL" id="KFD22476.1"/>
    </source>
</evidence>
<dbReference type="PIRSF" id="PIRSF002741">
    <property type="entry name" value="MppA"/>
    <property type="match status" value="1"/>
</dbReference>
<keyword evidence="1" id="KW-0812">Transmembrane</keyword>
<dbReference type="CDD" id="cd08492">
    <property type="entry name" value="PBP2_NikA_DppA_OppA_like_15"/>
    <property type="match status" value="1"/>
</dbReference>
<dbReference type="AlphaFoldDB" id="A0A085JPT0"/>
<feature type="transmembrane region" description="Helical" evidence="1">
    <location>
        <begin position="33"/>
        <end position="56"/>
    </location>
</feature>
<evidence type="ECO:0000259" key="2">
    <source>
        <dbReference type="Pfam" id="PF00496"/>
    </source>
</evidence>
<accession>A0A085JPT0</accession>
<keyword evidence="4" id="KW-1185">Reference proteome</keyword>
<dbReference type="GO" id="GO:1904680">
    <property type="term" value="F:peptide transmembrane transporter activity"/>
    <property type="evidence" value="ECO:0007669"/>
    <property type="project" value="TreeGrafter"/>
</dbReference>
<dbReference type="EMBL" id="JMPR01000004">
    <property type="protein sequence ID" value="KFD22476.1"/>
    <property type="molecule type" value="Genomic_DNA"/>
</dbReference>
<dbReference type="InterPro" id="IPR000914">
    <property type="entry name" value="SBP_5_dom"/>
</dbReference>
<dbReference type="InterPro" id="IPR039424">
    <property type="entry name" value="SBP_5"/>
</dbReference>
<dbReference type="Proteomes" id="UP000028602">
    <property type="component" value="Unassembled WGS sequence"/>
</dbReference>
<keyword evidence="1" id="KW-0472">Membrane</keyword>
<dbReference type="GO" id="GO:0015833">
    <property type="term" value="P:peptide transport"/>
    <property type="evidence" value="ECO:0007669"/>
    <property type="project" value="TreeGrafter"/>
</dbReference>
<dbReference type="InterPro" id="IPR023920">
    <property type="entry name" value="ABC_transptr_sub-bd_KPN01854"/>
</dbReference>
<evidence type="ECO:0000256" key="1">
    <source>
        <dbReference type="SAM" id="Phobius"/>
    </source>
</evidence>
<comment type="caution">
    <text evidence="3">The sequence shown here is derived from an EMBL/GenBank/DDBJ whole genome shotgun (WGS) entry which is preliminary data.</text>
</comment>
<dbReference type="NCBIfam" id="TIGR04028">
    <property type="entry name" value="SBP_KPN_01854"/>
    <property type="match status" value="1"/>
</dbReference>
<dbReference type="SUPFAM" id="SSF53850">
    <property type="entry name" value="Periplasmic binding protein-like II"/>
    <property type="match status" value="1"/>
</dbReference>
<feature type="domain" description="Solute-binding protein family 5" evidence="2">
    <location>
        <begin position="145"/>
        <end position="503"/>
    </location>
</feature>
<evidence type="ECO:0000313" key="4">
    <source>
        <dbReference type="Proteomes" id="UP000028602"/>
    </source>
</evidence>
<dbReference type="Gene3D" id="3.10.105.10">
    <property type="entry name" value="Dipeptide-binding Protein, Domain 3"/>
    <property type="match status" value="1"/>
</dbReference>
<reference evidence="3 4" key="1">
    <citation type="submission" date="2014-05" db="EMBL/GenBank/DDBJ databases">
        <title>ATOL: Assembling a taxonomically balanced genome-scale reconstruction of the evolutionary history of the Enterobacteriaceae.</title>
        <authorList>
            <person name="Plunkett G.III."/>
            <person name="Neeno-Eckwall E.C."/>
            <person name="Glasner J.D."/>
            <person name="Perna N.T."/>
        </authorList>
    </citation>
    <scope>NUCLEOTIDE SEQUENCE [LARGE SCALE GENOMIC DNA]</scope>
    <source>
        <strain evidence="3 4">ATCC 33301</strain>
    </source>
</reference>
<sequence length="610" mass="67630">MYIKYDLKKFFCGEITGNTARNGRKFAVPAGLVLFHTSYAIFVISTMKTMTLIMNFRFQEKIITRQHMRGLSSGRFRKHLLVSLVLASSAAWAADKPVQGGTLIYLEQQAHTNLYPPAGGFYPNGGILNQITDKLTWQNPKTLAIEPWIAESWSSNPQKTEWTFKLRPGVTFSDGTPLDAAAVAKNFDTYGLGNKEKHFPVSEVVNNYDHSEVINPLTVRFYFKKPSPGFLQGTSTIGSGLVSLSTLNKNFDQLGDARNIIGSGPFVVKSETLGHEVDLVARKDYHWGPASDPHQGRAWLDGIKVLVTPEDGVRIGALLAGQADFIRQIQAYDEKRVEAQHLPVYAEATRGVNDSLSFRPDNPLVADLRVRQALSLATNRQQIVETLFSANYPAATSVLASTASGYVPLQNLLKYDPQQAEKLLDEAGWTPGPQGIRQKHGVPLSLSVLVSLPQPQNKEVLELVARQWRKIGVLLNVRPSDGGSSLLKNLDPLKAPLTVSEVGRADPDVLKSMFYPANRDALLQKGGQSNKVKSFRDNTLDDLLERISTETDNAQRLKLTGDAQRYLLEKAYVIPIFEEPQVYAGATWLKGMSFEAVGRPSFYDAWLDKK</sequence>
<name>A0A085JPT0_9GAMM</name>
<organism evidence="3 4">
    <name type="scientific">Tatumella ptyseos ATCC 33301</name>
    <dbReference type="NCBI Taxonomy" id="1005995"/>
    <lineage>
        <taxon>Bacteria</taxon>
        <taxon>Pseudomonadati</taxon>
        <taxon>Pseudomonadota</taxon>
        <taxon>Gammaproteobacteria</taxon>
        <taxon>Enterobacterales</taxon>
        <taxon>Erwiniaceae</taxon>
        <taxon>Tatumella</taxon>
    </lineage>
</organism>
<dbReference type="eggNOG" id="COG0747">
    <property type="taxonomic scope" value="Bacteria"/>
</dbReference>